<dbReference type="KEGG" id="broo:brsh051_18610"/>
<dbReference type="SUPFAM" id="SSF53474">
    <property type="entry name" value="alpha/beta-Hydrolases"/>
    <property type="match status" value="1"/>
</dbReference>
<dbReference type="GO" id="GO:0003824">
    <property type="term" value="F:catalytic activity"/>
    <property type="evidence" value="ECO:0007669"/>
    <property type="project" value="UniProtKB-ARBA"/>
</dbReference>
<dbReference type="InterPro" id="IPR029058">
    <property type="entry name" value="AB_hydrolase_fold"/>
</dbReference>
<protein>
    <recommendedName>
        <fullName evidence="1">AB hydrolase-1 domain-containing protein</fullName>
    </recommendedName>
</protein>
<dbReference type="Pfam" id="PF00561">
    <property type="entry name" value="Abhydrolase_1"/>
    <property type="match status" value="1"/>
</dbReference>
<dbReference type="RefSeq" id="WP_286264337.1">
    <property type="nucleotide sequence ID" value="NZ_AP028056.1"/>
</dbReference>
<evidence type="ECO:0000313" key="2">
    <source>
        <dbReference type="EMBL" id="BEH02580.1"/>
    </source>
</evidence>
<dbReference type="InterPro" id="IPR000073">
    <property type="entry name" value="AB_hydrolase_1"/>
</dbReference>
<keyword evidence="3" id="KW-1185">Reference proteome</keyword>
<gene>
    <name evidence="2" type="ORF">brsh051_18610</name>
</gene>
<accession>A0AAN0KIN2</accession>
<name>A0AAN0KIN2_9ACTN</name>
<proteinExistence type="predicted"/>
<dbReference type="Gene3D" id="3.40.50.1820">
    <property type="entry name" value="alpha/beta hydrolase"/>
    <property type="match status" value="1"/>
</dbReference>
<reference evidence="2" key="1">
    <citation type="journal article" date="2024" name="Int. J. Syst. Evol. Microbiol.">
        <title>Brooklawnia propionicigenes sp. nov., a facultatively anaerobic, propionate-producing bacterium isolated from a methanogenic reactor treating waste from cattle farms.</title>
        <authorList>
            <person name="Akita Y."/>
            <person name="Ueki A."/>
            <person name="Tonouchi A."/>
            <person name="Sugawara Y."/>
            <person name="Honma S."/>
            <person name="Kaku N."/>
            <person name="Ueki K."/>
        </authorList>
    </citation>
    <scope>NUCLEOTIDE SEQUENCE</scope>
    <source>
        <strain evidence="2">SH051</strain>
    </source>
</reference>
<dbReference type="Proteomes" id="UP001431656">
    <property type="component" value="Chromosome"/>
</dbReference>
<evidence type="ECO:0000313" key="3">
    <source>
        <dbReference type="Proteomes" id="UP001431656"/>
    </source>
</evidence>
<dbReference type="InterPro" id="IPR050228">
    <property type="entry name" value="Carboxylesterase_BioH"/>
</dbReference>
<organism evidence="2 3">
    <name type="scientific">Brooklawnia propionicigenes</name>
    <dbReference type="NCBI Taxonomy" id="3041175"/>
    <lineage>
        <taxon>Bacteria</taxon>
        <taxon>Bacillati</taxon>
        <taxon>Actinomycetota</taxon>
        <taxon>Actinomycetes</taxon>
        <taxon>Propionibacteriales</taxon>
        <taxon>Propionibacteriaceae</taxon>
        <taxon>Brooklawnia</taxon>
    </lineage>
</organism>
<evidence type="ECO:0000259" key="1">
    <source>
        <dbReference type="Pfam" id="PF00561"/>
    </source>
</evidence>
<dbReference type="AlphaFoldDB" id="A0AAN0KIN2"/>
<dbReference type="PANTHER" id="PTHR43194">
    <property type="entry name" value="HYDROLASE ALPHA/BETA FOLD FAMILY"/>
    <property type="match status" value="1"/>
</dbReference>
<feature type="domain" description="AB hydrolase-1" evidence="1">
    <location>
        <begin position="95"/>
        <end position="289"/>
    </location>
</feature>
<dbReference type="PRINTS" id="PR00111">
    <property type="entry name" value="ABHYDROLASE"/>
</dbReference>
<sequence length="313" mass="33574">MTKPRNWTPRRRAAWALGTAALVGGTVAAIIARKRAAETPPHRVGVAANGMGYEVLGDGARTILFIPGGPGSEISTGLMGKLRSMMFAPYVDAGYTVWNVIRRRHMPVGHTVAEMADDYAQFVRDELGGHVDLVIGESYGGMIALYLAANHPSLTDRLVLAVAAGTITGWGVEVDLDMARAQAEGRYDDAGAAFLEYITPGDEMANLRRRLGPLVGRFLAHPETPPGDLIVEAEAEVTFDARPELGKITASVLMLCGDQDRFFSPDDVAETAGLIPNCTLIWYEGMGHMRAASSGRIPRDVLAWTEQLDAAAA</sequence>
<dbReference type="EMBL" id="AP028056">
    <property type="protein sequence ID" value="BEH02580.1"/>
    <property type="molecule type" value="Genomic_DNA"/>
</dbReference>
<dbReference type="PANTHER" id="PTHR43194:SF2">
    <property type="entry name" value="PEROXISOMAL MEMBRANE PROTEIN LPX1"/>
    <property type="match status" value="1"/>
</dbReference>